<gene>
    <name evidence="2" type="ORF">KEF85_05675</name>
</gene>
<keyword evidence="3" id="KW-1185">Reference proteome</keyword>
<accession>A0A975MQ57</accession>
<organism evidence="2 3">
    <name type="scientific">Methylomonas paludis</name>
    <dbReference type="NCBI Taxonomy" id="1173101"/>
    <lineage>
        <taxon>Bacteria</taxon>
        <taxon>Pseudomonadati</taxon>
        <taxon>Pseudomonadota</taxon>
        <taxon>Gammaproteobacteria</taxon>
        <taxon>Methylococcales</taxon>
        <taxon>Methylococcaceae</taxon>
        <taxon>Methylomonas</taxon>
    </lineage>
</organism>
<feature type="chain" id="PRO_5036801796" evidence="1">
    <location>
        <begin position="28"/>
        <end position="274"/>
    </location>
</feature>
<keyword evidence="1" id="KW-0732">Signal</keyword>
<evidence type="ECO:0000256" key="1">
    <source>
        <dbReference type="SAM" id="SignalP"/>
    </source>
</evidence>
<name>A0A975MQ57_9GAMM</name>
<sequence>MTYKQSATQLCLLSGLLAGHCLTSAHADVDPFEFQVYTYKTQGQGKFDPQLLSSFIASGHAQGQGGTSPTYASQNMWRYALELEYGLTDKIDFAYYLNVAKPDGADLQYTGSKFRFRGRIAEQGELPIDLGWYSEIEWWSNKFNDDQVEAEFMTTMQKDIDKWTIIINAPDIDKVFIGDNRREVFEIGWRGEASYQITEGTRLGLQVYGSPGKVNDVTPVGQQQHYVVPTVHTVLLDTFRSSLGLGFGLTEGSDLFFLKANIHFDANKTEKVYD</sequence>
<evidence type="ECO:0000313" key="2">
    <source>
        <dbReference type="EMBL" id="QWF71947.1"/>
    </source>
</evidence>
<dbReference type="RefSeq" id="WP_215583846.1">
    <property type="nucleotide sequence ID" value="NZ_CP073754.1"/>
</dbReference>
<dbReference type="KEGG" id="mpad:KEF85_05675"/>
<dbReference type="EMBL" id="CP073754">
    <property type="protein sequence ID" value="QWF71947.1"/>
    <property type="molecule type" value="Genomic_DNA"/>
</dbReference>
<dbReference type="AlphaFoldDB" id="A0A975MQ57"/>
<evidence type="ECO:0000313" key="3">
    <source>
        <dbReference type="Proteomes" id="UP000676649"/>
    </source>
</evidence>
<reference evidence="2" key="1">
    <citation type="submission" date="2021-04" db="EMBL/GenBank/DDBJ databases">
        <title>Draft genome sequence data of methanotrophic Methylovulum sp. strain S1L and Methylomonas sp. strain S2AM isolated from boreal lake water columns.</title>
        <authorList>
            <person name="Rissanen A.J."/>
            <person name="Mangayil R."/>
            <person name="Svenning M.M."/>
            <person name="Khanongnuch R."/>
        </authorList>
    </citation>
    <scope>NUCLEOTIDE SEQUENCE</scope>
    <source>
        <strain evidence="2">S2AM</strain>
    </source>
</reference>
<dbReference type="Proteomes" id="UP000676649">
    <property type="component" value="Chromosome"/>
</dbReference>
<protein>
    <submittedName>
        <fullName evidence="2">Uncharacterized protein</fullName>
    </submittedName>
</protein>
<proteinExistence type="predicted"/>
<feature type="signal peptide" evidence="1">
    <location>
        <begin position="1"/>
        <end position="27"/>
    </location>
</feature>